<feature type="region of interest" description="Disordered" evidence="1">
    <location>
        <begin position="96"/>
        <end position="136"/>
    </location>
</feature>
<feature type="compositionally biased region" description="Polar residues" evidence="1">
    <location>
        <begin position="96"/>
        <end position="112"/>
    </location>
</feature>
<feature type="region of interest" description="Disordered" evidence="1">
    <location>
        <begin position="363"/>
        <end position="386"/>
    </location>
</feature>
<feature type="compositionally biased region" description="Basic and acidic residues" evidence="1">
    <location>
        <begin position="442"/>
        <end position="453"/>
    </location>
</feature>
<proteinExistence type="predicted"/>
<reference evidence="2 3" key="1">
    <citation type="submission" date="2017-04" db="EMBL/GenBank/DDBJ databases">
        <title>Draft genome sequence of Marssonina coronaria NL1: causal agent of apple blotch.</title>
        <authorList>
            <person name="Cheng Q."/>
        </authorList>
    </citation>
    <scope>NUCLEOTIDE SEQUENCE [LARGE SCALE GENOMIC DNA]</scope>
    <source>
        <strain evidence="2 3">NL1</strain>
    </source>
</reference>
<accession>A0A218Z0A8</accession>
<feature type="region of interest" description="Disordered" evidence="1">
    <location>
        <begin position="431"/>
        <end position="453"/>
    </location>
</feature>
<dbReference type="EMBL" id="MZNU01000298">
    <property type="protein sequence ID" value="OWP00963.1"/>
    <property type="molecule type" value="Genomic_DNA"/>
</dbReference>
<evidence type="ECO:0000313" key="2">
    <source>
        <dbReference type="EMBL" id="OWP00963.1"/>
    </source>
</evidence>
<organism evidence="2 3">
    <name type="scientific">Diplocarpon coronariae</name>
    <dbReference type="NCBI Taxonomy" id="2795749"/>
    <lineage>
        <taxon>Eukaryota</taxon>
        <taxon>Fungi</taxon>
        <taxon>Dikarya</taxon>
        <taxon>Ascomycota</taxon>
        <taxon>Pezizomycotina</taxon>
        <taxon>Leotiomycetes</taxon>
        <taxon>Helotiales</taxon>
        <taxon>Drepanopezizaceae</taxon>
        <taxon>Diplocarpon</taxon>
    </lineage>
</organism>
<evidence type="ECO:0000313" key="3">
    <source>
        <dbReference type="Proteomes" id="UP000242519"/>
    </source>
</evidence>
<name>A0A218Z0A8_9HELO</name>
<dbReference type="OrthoDB" id="3641178at2759"/>
<dbReference type="AlphaFoldDB" id="A0A218Z0A8"/>
<protein>
    <submittedName>
        <fullName evidence="2">Uncharacterized protein</fullName>
    </submittedName>
</protein>
<feature type="compositionally biased region" description="Polar residues" evidence="1">
    <location>
        <begin position="374"/>
        <end position="386"/>
    </location>
</feature>
<dbReference type="InParanoid" id="A0A218Z0A8"/>
<dbReference type="Proteomes" id="UP000242519">
    <property type="component" value="Unassembled WGS sequence"/>
</dbReference>
<comment type="caution">
    <text evidence="2">The sequence shown here is derived from an EMBL/GenBank/DDBJ whole genome shotgun (WGS) entry which is preliminary data.</text>
</comment>
<evidence type="ECO:0000256" key="1">
    <source>
        <dbReference type="SAM" id="MobiDB-lite"/>
    </source>
</evidence>
<keyword evidence="3" id="KW-1185">Reference proteome</keyword>
<gene>
    <name evidence="2" type="ORF">B2J93_259</name>
</gene>
<sequence>MSSHTIRRVSSHYTLFPNCSPAPDKESLANACIRNNLRKQRSEGSVRSAAANILPNDPAPLLVVSSRPTTNDFVSTSSSAIQEIDRLIPFKLEASISETKPSSSPEQPSPLTLKTRKTPSPPPHKRTRPGPVTSLTIQPNTQKEWSTVMEETRLLYSKGQYKQCAMRCKQVLDGIDDPYKIHPLYTIYISFFAASSLEITASTLHNYSSSKLPLFQESLAFYQKAEQFVEYASFSTDPNIAFASHQIFKWGQASPCSIASSIRSSVSSVFSQSSASSSYSASSTPNSPIFDESIFKRSASPASSSDNESRYFSKRRLQTGKKKVSFSLELPTLSSETVLATSPPAGNAVDESILDAFPVPPSVEREREKEPILSPTSKRPSLALSNYSPHHSVTRYRTQLLALKSQLAYHISSIHTQIGLLADARKQRRSNLPNQYSPEGQMEERGSNGPSKERMALKERIERLKGQGWNRKRFDGGRYRALCEKALCEINRV</sequence>